<reference evidence="2" key="1">
    <citation type="journal article" date="2019" name="Int. J. Syst. Evol. Microbiol.">
        <title>The Global Catalogue of Microorganisms (GCM) 10K type strain sequencing project: providing services to taxonomists for standard genome sequencing and annotation.</title>
        <authorList>
            <consortium name="The Broad Institute Genomics Platform"/>
            <consortium name="The Broad Institute Genome Sequencing Center for Infectious Disease"/>
            <person name="Wu L."/>
            <person name="Ma J."/>
        </authorList>
    </citation>
    <scope>NUCLEOTIDE SEQUENCE [LARGE SCALE GENOMIC DNA]</scope>
    <source>
        <strain evidence="2">CECT 7398</strain>
    </source>
</reference>
<evidence type="ECO:0000313" key="2">
    <source>
        <dbReference type="Proteomes" id="UP001238540"/>
    </source>
</evidence>
<gene>
    <name evidence="1" type="ORF">QWZ16_17775</name>
</gene>
<keyword evidence="2" id="KW-1185">Reference proteome</keyword>
<accession>A0ABT8BYJ7</accession>
<name>A0ABT8BYJ7_9VIBR</name>
<evidence type="ECO:0000313" key="1">
    <source>
        <dbReference type="EMBL" id="MDN3611451.1"/>
    </source>
</evidence>
<proteinExistence type="predicted"/>
<dbReference type="RefSeq" id="WP_175579601.1">
    <property type="nucleotide sequence ID" value="NZ_JABEYA020000005.1"/>
</dbReference>
<dbReference type="Proteomes" id="UP001238540">
    <property type="component" value="Unassembled WGS sequence"/>
</dbReference>
<organism evidence="1 2">
    <name type="scientific">Vibrio ostreicida</name>
    <dbReference type="NCBI Taxonomy" id="526588"/>
    <lineage>
        <taxon>Bacteria</taxon>
        <taxon>Pseudomonadati</taxon>
        <taxon>Pseudomonadota</taxon>
        <taxon>Gammaproteobacteria</taxon>
        <taxon>Vibrionales</taxon>
        <taxon>Vibrionaceae</taxon>
        <taxon>Vibrio</taxon>
    </lineage>
</organism>
<dbReference type="EMBL" id="JAUFQC010000027">
    <property type="protein sequence ID" value="MDN3611451.1"/>
    <property type="molecule type" value="Genomic_DNA"/>
</dbReference>
<evidence type="ECO:0008006" key="3">
    <source>
        <dbReference type="Google" id="ProtNLM"/>
    </source>
</evidence>
<comment type="caution">
    <text evidence="1">The sequence shown here is derived from an EMBL/GenBank/DDBJ whole genome shotgun (WGS) entry which is preliminary data.</text>
</comment>
<sequence length="135" mass="15802">MKDYTPYNMAFACFDCFKSFKREFVLTDGVPVELVCPNCGGTSYNLGRHIKTPKKTDKKQWQKVKFLFDNGFRFQKIRIGPKDKDTVPYPETLEQAKEFVVNINNMLLNKTHNKNVKYAPYRSPDSALLRRLRGR</sequence>
<protein>
    <recommendedName>
        <fullName evidence="3">Zinc ribbon domain-containing protein</fullName>
    </recommendedName>
</protein>